<dbReference type="Proteomes" id="UP000184363">
    <property type="component" value="Unassembled WGS sequence"/>
</dbReference>
<proteinExistence type="predicted"/>
<reference evidence="2 3" key="1">
    <citation type="submission" date="2016-11" db="EMBL/GenBank/DDBJ databases">
        <authorList>
            <person name="Jaros S."/>
            <person name="Januszkiewicz K."/>
            <person name="Wedrychowicz H."/>
        </authorList>
    </citation>
    <scope>NUCLEOTIDE SEQUENCE [LARGE SCALE GENOMIC DNA]</scope>
    <source>
        <strain evidence="2 3">DSM 43832</strain>
    </source>
</reference>
<evidence type="ECO:0000313" key="2">
    <source>
        <dbReference type="EMBL" id="SHL47154.1"/>
    </source>
</evidence>
<gene>
    <name evidence="2" type="ORF">SAMN05443637_13049</name>
</gene>
<sequence>MTTPTLPRRDQARRARRVLAGLHPSIPVREVDGLQLGTCRGDLHAHHDAPPAAVAAIRCDLNGRRIASCAHCLVTTAHRCARATAGAIHVELPPLPHRRAAGEQDIPASDQLVGE</sequence>
<dbReference type="STRING" id="1848.SAMN05443637_13049"/>
<name>A0A1M7AWQ2_PSETH</name>
<dbReference type="AlphaFoldDB" id="A0A1M7AWQ2"/>
<feature type="region of interest" description="Disordered" evidence="1">
    <location>
        <begin position="94"/>
        <end position="115"/>
    </location>
</feature>
<evidence type="ECO:0000256" key="1">
    <source>
        <dbReference type="SAM" id="MobiDB-lite"/>
    </source>
</evidence>
<organism evidence="2 3">
    <name type="scientific">Pseudonocardia thermophila</name>
    <dbReference type="NCBI Taxonomy" id="1848"/>
    <lineage>
        <taxon>Bacteria</taxon>
        <taxon>Bacillati</taxon>
        <taxon>Actinomycetota</taxon>
        <taxon>Actinomycetes</taxon>
        <taxon>Pseudonocardiales</taxon>
        <taxon>Pseudonocardiaceae</taxon>
        <taxon>Pseudonocardia</taxon>
    </lineage>
</organism>
<dbReference type="EMBL" id="FRAP01000030">
    <property type="protein sequence ID" value="SHL47154.1"/>
    <property type="molecule type" value="Genomic_DNA"/>
</dbReference>
<evidence type="ECO:0000313" key="3">
    <source>
        <dbReference type="Proteomes" id="UP000184363"/>
    </source>
</evidence>
<dbReference type="RefSeq" id="WP_073460400.1">
    <property type="nucleotide sequence ID" value="NZ_FRAP01000030.1"/>
</dbReference>
<keyword evidence="3" id="KW-1185">Reference proteome</keyword>
<protein>
    <submittedName>
        <fullName evidence="2">Uncharacterized protein</fullName>
    </submittedName>
</protein>
<accession>A0A1M7AWQ2</accession>